<protein>
    <submittedName>
        <fullName evidence="4">Surface protein</fullName>
    </submittedName>
</protein>
<keyword evidence="1" id="KW-0732">Signal</keyword>
<gene>
    <name evidence="4" type="ORF">SAMN04487991_0001</name>
</gene>
<dbReference type="InterPro" id="IPR013783">
    <property type="entry name" value="Ig-like_fold"/>
</dbReference>
<dbReference type="Proteomes" id="UP000199630">
    <property type="component" value="Unassembled WGS sequence"/>
</dbReference>
<dbReference type="RefSeq" id="WP_177212973.1">
    <property type="nucleotide sequence ID" value="NZ_FORH01000001.1"/>
</dbReference>
<dbReference type="STRING" id="588602.SAMN04487991_0001"/>
<dbReference type="Pfam" id="PF19077">
    <property type="entry name" value="Big_13"/>
    <property type="match status" value="2"/>
</dbReference>
<feature type="domain" description="Bacterial Ig-like" evidence="2">
    <location>
        <begin position="54"/>
        <end position="149"/>
    </location>
</feature>
<dbReference type="NCBIfam" id="NF033510">
    <property type="entry name" value="Ca_tandemer"/>
    <property type="match status" value="1"/>
</dbReference>
<keyword evidence="5" id="KW-1185">Reference proteome</keyword>
<proteinExistence type="predicted"/>
<feature type="domain" description="Bacterial Ig-like" evidence="2">
    <location>
        <begin position="161"/>
        <end position="246"/>
    </location>
</feature>
<name>A0A1I3IH28_9RHOB</name>
<dbReference type="InterPro" id="IPR005046">
    <property type="entry name" value="DUF285"/>
</dbReference>
<feature type="domain" description="Bacterial Ig-like" evidence="3">
    <location>
        <begin position="249"/>
        <end position="348"/>
    </location>
</feature>
<accession>A0A1I3IH28</accession>
<reference evidence="5" key="1">
    <citation type="submission" date="2016-10" db="EMBL/GenBank/DDBJ databases">
        <authorList>
            <person name="Varghese N."/>
            <person name="Submissions S."/>
        </authorList>
    </citation>
    <scope>NUCLEOTIDE SEQUENCE [LARGE SCALE GENOMIC DNA]</scope>
    <source>
        <strain evidence="5">DSM 26471</strain>
    </source>
</reference>
<dbReference type="InterPro" id="IPR044016">
    <property type="entry name" value="Big_13"/>
</dbReference>
<dbReference type="InterPro" id="IPR044048">
    <property type="entry name" value="Big_12"/>
</dbReference>
<dbReference type="EMBL" id="FORH01000001">
    <property type="protein sequence ID" value="SFI47226.1"/>
    <property type="molecule type" value="Genomic_DNA"/>
</dbReference>
<dbReference type="Gene3D" id="2.60.40.10">
    <property type="entry name" value="Immunoglobulins"/>
    <property type="match status" value="3"/>
</dbReference>
<evidence type="ECO:0000259" key="3">
    <source>
        <dbReference type="Pfam" id="PF19078"/>
    </source>
</evidence>
<feature type="non-terminal residue" evidence="4">
    <location>
        <position position="449"/>
    </location>
</feature>
<evidence type="ECO:0000259" key="2">
    <source>
        <dbReference type="Pfam" id="PF19077"/>
    </source>
</evidence>
<dbReference type="InterPro" id="IPR014755">
    <property type="entry name" value="Cu-Rt/internalin_Ig-like"/>
</dbReference>
<dbReference type="Pfam" id="PF19078">
    <property type="entry name" value="Big_12"/>
    <property type="match status" value="1"/>
</dbReference>
<evidence type="ECO:0000313" key="5">
    <source>
        <dbReference type="Proteomes" id="UP000199630"/>
    </source>
</evidence>
<feature type="non-terminal residue" evidence="4">
    <location>
        <position position="1"/>
    </location>
</feature>
<evidence type="ECO:0000256" key="1">
    <source>
        <dbReference type="ARBA" id="ARBA00022729"/>
    </source>
</evidence>
<dbReference type="Gene3D" id="2.60.40.1220">
    <property type="match status" value="1"/>
</dbReference>
<evidence type="ECO:0000313" key="4">
    <source>
        <dbReference type="EMBL" id="SFI47226.1"/>
    </source>
</evidence>
<dbReference type="NCBIfam" id="TIGR02167">
    <property type="entry name" value="Liste_lipo_26"/>
    <property type="match status" value="1"/>
</dbReference>
<dbReference type="AlphaFoldDB" id="A0A1I3IH28"/>
<dbReference type="InterPro" id="IPR011889">
    <property type="entry name" value="Liste_lipo_26"/>
</dbReference>
<sequence length="449" mass="45075">GSWSIAATDISSLSDGAVTVSADVSDAAGNPATASVPVTLDSTAPTTAATIDTFTDDVGTNQADYPSTTATDDTAPVLNGTLDAALAAGEEVRIYEGTTLVGTATVAGTGWTLALSGLAEGTHSYTAVVADAVGNEGTASAGFDVVVDTTAPVTPVVTGISDDGGAIDGITGDNTLIINGTSEANATVEVFRDGISLGTATADGSGNWSFDDTGTVLLDGGYTYTAQATDEAGNLSAVSTGYDVTVESIAPTVAISGSGYSTITDTGTNTISFSFSEEIDPASFDESDITVANGTLVAGSLVQLDATTWTATVTPDLAEGHTNVAVTIAAGAVTDLAGNGNAEGTNVASLAGLFRNSSTIPSDDITGWDTSHATRAIATFSGNAAFNQDIGAWDTGLVTSMNSMFYGASSFNQDIGAWDTGLVTDMRWMFRNASSFDQDIGGWDTGLVT</sequence>
<dbReference type="Pfam" id="PF03382">
    <property type="entry name" value="DUF285"/>
    <property type="match status" value="1"/>
</dbReference>
<organism evidence="4 5">
    <name type="scientific">Celeribacter neptunius</name>
    <dbReference type="NCBI Taxonomy" id="588602"/>
    <lineage>
        <taxon>Bacteria</taxon>
        <taxon>Pseudomonadati</taxon>
        <taxon>Pseudomonadota</taxon>
        <taxon>Alphaproteobacteria</taxon>
        <taxon>Rhodobacterales</taxon>
        <taxon>Roseobacteraceae</taxon>
        <taxon>Celeribacter</taxon>
    </lineage>
</organism>